<dbReference type="SUPFAM" id="SSF160459">
    <property type="entry name" value="BLRF2-like"/>
    <property type="match status" value="1"/>
</dbReference>
<accession>A0A1M7NK02</accession>
<reference evidence="2 3" key="1">
    <citation type="submission" date="2016-11" db="EMBL/GenBank/DDBJ databases">
        <authorList>
            <person name="Jaros S."/>
            <person name="Januszkiewicz K."/>
            <person name="Wedrychowicz H."/>
        </authorList>
    </citation>
    <scope>NUCLEOTIDE SEQUENCE [LARGE SCALE GENOMIC DNA]</scope>
    <source>
        <strain evidence="2 3">CGMCC 1.6102</strain>
    </source>
</reference>
<gene>
    <name evidence="2" type="ORF">SAMN04488057_105357</name>
</gene>
<proteinExistence type="predicted"/>
<dbReference type="STRING" id="388280.SAMN04488057_105357"/>
<name>A0A1M7NK02_9BACT</name>
<evidence type="ECO:0000256" key="1">
    <source>
        <dbReference type="SAM" id="Coils"/>
    </source>
</evidence>
<dbReference type="AlphaFoldDB" id="A0A1M7NK02"/>
<evidence type="ECO:0000313" key="2">
    <source>
        <dbReference type="EMBL" id="SHN03594.1"/>
    </source>
</evidence>
<dbReference type="RefSeq" id="WP_073094579.1">
    <property type="nucleotide sequence ID" value="NZ_FRCY01000005.1"/>
</dbReference>
<keyword evidence="3" id="KW-1185">Reference proteome</keyword>
<keyword evidence="1" id="KW-0175">Coiled coil</keyword>
<organism evidence="2 3">
    <name type="scientific">Cyclobacterium lianum</name>
    <dbReference type="NCBI Taxonomy" id="388280"/>
    <lineage>
        <taxon>Bacteria</taxon>
        <taxon>Pseudomonadati</taxon>
        <taxon>Bacteroidota</taxon>
        <taxon>Cytophagia</taxon>
        <taxon>Cytophagales</taxon>
        <taxon>Cyclobacteriaceae</taxon>
        <taxon>Cyclobacterium</taxon>
    </lineage>
</organism>
<protein>
    <recommendedName>
        <fullName evidence="4">Cell division protein ZapB</fullName>
    </recommendedName>
</protein>
<sequence length="95" mass="11317">MRVFDELQRLERLSEQVEHKVSRLEQENTALKNQLLDYKKKLSDQEEILDDFKNQIKISKIVRNIPVENRASAELKGRIDDYIKEIDKIIAYLSE</sequence>
<dbReference type="EMBL" id="FRCY01000005">
    <property type="protein sequence ID" value="SHN03594.1"/>
    <property type="molecule type" value="Genomic_DNA"/>
</dbReference>
<dbReference type="Proteomes" id="UP000184513">
    <property type="component" value="Unassembled WGS sequence"/>
</dbReference>
<evidence type="ECO:0000313" key="3">
    <source>
        <dbReference type="Proteomes" id="UP000184513"/>
    </source>
</evidence>
<feature type="coiled-coil region" evidence="1">
    <location>
        <begin position="7"/>
        <end position="55"/>
    </location>
</feature>
<evidence type="ECO:0008006" key="4">
    <source>
        <dbReference type="Google" id="ProtNLM"/>
    </source>
</evidence>
<dbReference type="OrthoDB" id="1467932at2"/>